<dbReference type="OrthoDB" id="557811at2759"/>
<dbReference type="InterPro" id="IPR002893">
    <property type="entry name" value="Znf_MYND"/>
</dbReference>
<dbReference type="PROSITE" id="PS50865">
    <property type="entry name" value="ZF_MYND_2"/>
    <property type="match status" value="1"/>
</dbReference>
<evidence type="ECO:0000256" key="5">
    <source>
        <dbReference type="SAM" id="MobiDB-lite"/>
    </source>
</evidence>
<evidence type="ECO:0000256" key="2">
    <source>
        <dbReference type="ARBA" id="ARBA00022771"/>
    </source>
</evidence>
<dbReference type="ExpressionAtlas" id="A0A2K3DK61">
    <property type="expression patterns" value="baseline"/>
</dbReference>
<dbReference type="Gramene" id="PNW80926">
    <property type="protein sequence ID" value="PNW80926"/>
    <property type="gene ID" value="CHLRE_07g335500v5"/>
</dbReference>
<evidence type="ECO:0000313" key="8">
    <source>
        <dbReference type="Proteomes" id="UP000006906"/>
    </source>
</evidence>
<feature type="region of interest" description="Disordered" evidence="5">
    <location>
        <begin position="1146"/>
        <end position="1165"/>
    </location>
</feature>
<proteinExistence type="predicted"/>
<reference evidence="7 8" key="1">
    <citation type="journal article" date="2007" name="Science">
        <title>The Chlamydomonas genome reveals the evolution of key animal and plant functions.</title>
        <authorList>
            <person name="Merchant S.S."/>
            <person name="Prochnik S.E."/>
            <person name="Vallon O."/>
            <person name="Harris E.H."/>
            <person name="Karpowicz S.J."/>
            <person name="Witman G.B."/>
            <person name="Terry A."/>
            <person name="Salamov A."/>
            <person name="Fritz-Laylin L.K."/>
            <person name="Marechal-Drouard L."/>
            <person name="Marshall W.F."/>
            <person name="Qu L.H."/>
            <person name="Nelson D.R."/>
            <person name="Sanderfoot A.A."/>
            <person name="Spalding M.H."/>
            <person name="Kapitonov V.V."/>
            <person name="Ren Q."/>
            <person name="Ferris P."/>
            <person name="Lindquist E."/>
            <person name="Shapiro H."/>
            <person name="Lucas S.M."/>
            <person name="Grimwood J."/>
            <person name="Schmutz J."/>
            <person name="Cardol P."/>
            <person name="Cerutti H."/>
            <person name="Chanfreau G."/>
            <person name="Chen C.L."/>
            <person name="Cognat V."/>
            <person name="Croft M.T."/>
            <person name="Dent R."/>
            <person name="Dutcher S."/>
            <person name="Fernandez E."/>
            <person name="Fukuzawa H."/>
            <person name="Gonzalez-Ballester D."/>
            <person name="Gonzalez-Halphen D."/>
            <person name="Hallmann A."/>
            <person name="Hanikenne M."/>
            <person name="Hippler M."/>
            <person name="Inwood W."/>
            <person name="Jabbari K."/>
            <person name="Kalanon M."/>
            <person name="Kuras R."/>
            <person name="Lefebvre P.A."/>
            <person name="Lemaire S.D."/>
            <person name="Lobanov A.V."/>
            <person name="Lohr M."/>
            <person name="Manuell A."/>
            <person name="Meier I."/>
            <person name="Mets L."/>
            <person name="Mittag M."/>
            <person name="Mittelmeier T."/>
            <person name="Moroney J.V."/>
            <person name="Moseley J."/>
            <person name="Napoli C."/>
            <person name="Nedelcu A.M."/>
            <person name="Niyogi K."/>
            <person name="Novoselov S.V."/>
            <person name="Paulsen I.T."/>
            <person name="Pazour G."/>
            <person name="Purton S."/>
            <person name="Ral J.P."/>
            <person name="Riano-Pachon D.M."/>
            <person name="Riekhof W."/>
            <person name="Rymarquis L."/>
            <person name="Schroda M."/>
            <person name="Stern D."/>
            <person name="Umen J."/>
            <person name="Willows R."/>
            <person name="Wilson N."/>
            <person name="Zimmer S.L."/>
            <person name="Allmer J."/>
            <person name="Balk J."/>
            <person name="Bisova K."/>
            <person name="Chen C.J."/>
            <person name="Elias M."/>
            <person name="Gendler K."/>
            <person name="Hauser C."/>
            <person name="Lamb M.R."/>
            <person name="Ledford H."/>
            <person name="Long J.C."/>
            <person name="Minagawa J."/>
            <person name="Page M.D."/>
            <person name="Pan J."/>
            <person name="Pootakham W."/>
            <person name="Roje S."/>
            <person name="Rose A."/>
            <person name="Stahlberg E."/>
            <person name="Terauchi A.M."/>
            <person name="Yang P."/>
            <person name="Ball S."/>
            <person name="Bowler C."/>
            <person name="Dieckmann C.L."/>
            <person name="Gladyshev V.N."/>
            <person name="Green P."/>
            <person name="Jorgensen R."/>
            <person name="Mayfield S."/>
            <person name="Mueller-Roeber B."/>
            <person name="Rajamani S."/>
            <person name="Sayre R.T."/>
            <person name="Brokstein P."/>
            <person name="Dubchak I."/>
            <person name="Goodstein D."/>
            <person name="Hornick L."/>
            <person name="Huang Y.W."/>
            <person name="Jhaveri J."/>
            <person name="Luo Y."/>
            <person name="Martinez D."/>
            <person name="Ngau W.C."/>
            <person name="Otillar B."/>
            <person name="Poliakov A."/>
            <person name="Porter A."/>
            <person name="Szajkowski L."/>
            <person name="Werner G."/>
            <person name="Zhou K."/>
            <person name="Grigoriev I.V."/>
            <person name="Rokhsar D.S."/>
            <person name="Grossman A.R."/>
        </authorList>
    </citation>
    <scope>NUCLEOTIDE SEQUENCE [LARGE SCALE GENOMIC DNA]</scope>
    <source>
        <strain evidence="8">CC-503</strain>
    </source>
</reference>
<organism evidence="7 8">
    <name type="scientific">Chlamydomonas reinhardtii</name>
    <name type="common">Chlamydomonas smithii</name>
    <dbReference type="NCBI Taxonomy" id="3055"/>
    <lineage>
        <taxon>Eukaryota</taxon>
        <taxon>Viridiplantae</taxon>
        <taxon>Chlorophyta</taxon>
        <taxon>core chlorophytes</taxon>
        <taxon>Chlorophyceae</taxon>
        <taxon>CS clade</taxon>
        <taxon>Chlamydomonadales</taxon>
        <taxon>Chlamydomonadaceae</taxon>
        <taxon>Chlamydomonas</taxon>
    </lineage>
</organism>
<feature type="compositionally biased region" description="Low complexity" evidence="5">
    <location>
        <begin position="469"/>
        <end position="486"/>
    </location>
</feature>
<dbReference type="InParanoid" id="A0A2K3DK61"/>
<evidence type="ECO:0000313" key="7">
    <source>
        <dbReference type="EMBL" id="PNW80926.1"/>
    </source>
</evidence>
<sequence>MPPRQSRVPAARAANASQSPSLLPFASLLASADNGPNFTSSQLEDTLALLTEHVDAAKLSSIDQEPLVVDLVALFGLALRSSVPAPAPPPRSGPGPSTCSGSSSAGASGSSTSMPYVTDEARQLYRRIRVRLSELLVQDILIIGDRNSRLRTLLLDLLLRTHMLRCYSSLLSTYAQLLRSRPSRRNLEGAQEVVQEVQLLLGAFKLIDLGLWEPEGTDAQRSVAPTDKPHPNIPHQMKHNFGRHLDQQLAESQLAEAWAVCFLQQAACQKVSLAHERTMESFLGSLEKVRWTGVTRGVIDEAPALQALLSLATVRNLASLDRGSSYGQAAAAAAAAGSEDGECGPPWTLIDPAARQTANVSALLEGGGDVALKAWQRILDRRLAADAAAPASSSVIGPAVAADVAEDWARGAGSLPRPGLEQLQAQEAEVKRLQAARREVYRSLQAADEAQQQQKQQQKQVGGLGAGMSGQRQQQGAGARPAQGQAKGRGGAAGKSRHGQAQGQEQGQPRGGAGASSSSQAPALTPERRAELEVQAAALTAQLRQARHLPAVVPLSERDTFKPIQKGYISVQLESAQHALHTGDPALQHGPPGYRIRFTTNYMVMEAFVEESPGVGSYCFMRPYVAARAVAAELRSRGVVLPAGLEELLEEAPEAINDDDVSWMNKILRRAGKESMLPQPLPAQLALPPWNDAATFDVCIRLANAARTEWVKWAAQQSPSLMTRDKYPYDAARKAMAACKAVDCALTAARLLARSGPPSAQARRAVIRRLRQLWQCYCAALEAALGLVQRGRGAEGATAAAQGERLLPEGLFGTVWGWQQALSHSPDVFRLLPEEGRGLAGQVASGAGGADTKSGAGGAVDRPGPEAAALLSAGYLRLWTLCEYASLLTKGKPATRYVGRVQCWAEVLAFGPPGDLLDLLAVAALRAREAPAAGRRYLSKLRGAAAASELPNYNQEITAVTLPTDHERALFCTHAAARLLWTLHAAAPLFAAGCSAGGAGGEGSRGRDHQAAQAGVAQQPLRPHLEQLGLMWSVVAEQMLPGVAEGLICTSTYHDGGSWCRRRGRAHHTAATALLCCRLLLNALHLSGKAGAAAADAEGEGGSSKGNGAGGSGSDDGALWRRLLLCDVDVFSLLAATAAIIRHDLQPVEDEEEEPGPTYGGGGGEDEAGIDVRWACAELHSTAVLVAAVLPQECAMAAQQGANGSAGPDGAEQPGRYRMPLAVESIAGLFGPDGPCPNPQWQADVREAFASAGAVAANGPQQELSPEQLQACASRAHAALQQQRDPQQMQAAAALLVPPGRVRSALRRRYAGRRLWLCDNPACVPAAELDASGWPLLPQSCAGAGAWVWCGGCESSLYCSDGCRLAHWQAGHGAVCRLYRGAVGQGT</sequence>
<name>A0A2K3DK61_CHLRE</name>
<dbReference type="RefSeq" id="XP_042922827.1">
    <property type="nucleotide sequence ID" value="XM_043064259.1"/>
</dbReference>
<dbReference type="KEGG" id="cre:CHLRE_07g335500v5"/>
<protein>
    <recommendedName>
        <fullName evidence="6">MYND-type domain-containing protein</fullName>
    </recommendedName>
</protein>
<dbReference type="GO" id="GO:0045944">
    <property type="term" value="P:positive regulation of transcription by RNA polymerase II"/>
    <property type="evidence" value="ECO:0000318"/>
    <property type="project" value="GO_Central"/>
</dbReference>
<gene>
    <name evidence="7" type="ORF">CHLRE_07g335500v5</name>
</gene>
<dbReference type="PANTHER" id="PTHR23107">
    <property type="entry name" value="SYNOVIAL SARCOMA ASSOCIATED SS18 PROTEIN"/>
    <property type="match status" value="1"/>
</dbReference>
<dbReference type="GO" id="GO:0005634">
    <property type="term" value="C:nucleus"/>
    <property type="evidence" value="ECO:0000318"/>
    <property type="project" value="GO_Central"/>
</dbReference>
<feature type="compositionally biased region" description="Low complexity" evidence="5">
    <location>
        <begin position="451"/>
        <end position="460"/>
    </location>
</feature>
<keyword evidence="1" id="KW-0479">Metal-binding</keyword>
<evidence type="ECO:0000256" key="4">
    <source>
        <dbReference type="PROSITE-ProRule" id="PRU00134"/>
    </source>
</evidence>
<feature type="domain" description="MYND-type" evidence="6">
    <location>
        <begin position="1341"/>
        <end position="1376"/>
    </location>
</feature>
<keyword evidence="2 4" id="KW-0863">Zinc-finger</keyword>
<dbReference type="PANTHER" id="PTHR23107:SF0">
    <property type="entry name" value="IP09280P"/>
    <property type="match status" value="1"/>
</dbReference>
<accession>A0A2K3DK61</accession>
<dbReference type="GO" id="GO:0008270">
    <property type="term" value="F:zinc ion binding"/>
    <property type="evidence" value="ECO:0007669"/>
    <property type="project" value="UniProtKB-KW"/>
</dbReference>
<dbReference type="GeneID" id="5725699"/>
<feature type="region of interest" description="Disordered" evidence="5">
    <location>
        <begin position="85"/>
        <end position="114"/>
    </location>
</feature>
<evidence type="ECO:0000256" key="3">
    <source>
        <dbReference type="ARBA" id="ARBA00022833"/>
    </source>
</evidence>
<evidence type="ECO:0000259" key="6">
    <source>
        <dbReference type="PROSITE" id="PS50865"/>
    </source>
</evidence>
<keyword evidence="8" id="KW-1185">Reference proteome</keyword>
<keyword evidence="3" id="KW-0862">Zinc</keyword>
<dbReference type="EMBL" id="CM008968">
    <property type="protein sequence ID" value="PNW80926.1"/>
    <property type="molecule type" value="Genomic_DNA"/>
</dbReference>
<evidence type="ECO:0000256" key="1">
    <source>
        <dbReference type="ARBA" id="ARBA00022723"/>
    </source>
</evidence>
<dbReference type="GO" id="GO:0003713">
    <property type="term" value="F:transcription coactivator activity"/>
    <property type="evidence" value="ECO:0000318"/>
    <property type="project" value="GO_Central"/>
</dbReference>
<feature type="region of interest" description="Disordered" evidence="5">
    <location>
        <begin position="447"/>
        <end position="528"/>
    </location>
</feature>
<dbReference type="SUPFAM" id="SSF144232">
    <property type="entry name" value="HIT/MYND zinc finger-like"/>
    <property type="match status" value="1"/>
</dbReference>
<feature type="compositionally biased region" description="Low complexity" evidence="5">
    <location>
        <begin position="94"/>
        <end position="113"/>
    </location>
</feature>
<dbReference type="Proteomes" id="UP000006906">
    <property type="component" value="Chromosome 7"/>
</dbReference>